<name>A0A2M4D3Z5_ANODA</name>
<accession>A0A2M4D3Z5</accession>
<protein>
    <submittedName>
        <fullName evidence="1">Putative secreted protein</fullName>
    </submittedName>
</protein>
<evidence type="ECO:0000313" key="1">
    <source>
        <dbReference type="EMBL" id="MBW71818.1"/>
    </source>
</evidence>
<dbReference type="AlphaFoldDB" id="A0A2M4D3Z5"/>
<sequence>MASIWWLSSRFFLWHSNPIRTRIPSVLGRRRGNAMCVAVGRRRLMPPGSPGTLGQSSDRFLSARVVLSWDPDARL</sequence>
<reference evidence="1" key="1">
    <citation type="submission" date="2018-01" db="EMBL/GenBank/DDBJ databases">
        <title>An insight into the sialome of Amazonian anophelines.</title>
        <authorList>
            <person name="Ribeiro J.M."/>
            <person name="Scarpassa V."/>
            <person name="Calvo E."/>
        </authorList>
    </citation>
    <scope>NUCLEOTIDE SEQUENCE</scope>
</reference>
<proteinExistence type="predicted"/>
<organism evidence="1">
    <name type="scientific">Anopheles darlingi</name>
    <name type="common">Mosquito</name>
    <dbReference type="NCBI Taxonomy" id="43151"/>
    <lineage>
        <taxon>Eukaryota</taxon>
        <taxon>Metazoa</taxon>
        <taxon>Ecdysozoa</taxon>
        <taxon>Arthropoda</taxon>
        <taxon>Hexapoda</taxon>
        <taxon>Insecta</taxon>
        <taxon>Pterygota</taxon>
        <taxon>Neoptera</taxon>
        <taxon>Endopterygota</taxon>
        <taxon>Diptera</taxon>
        <taxon>Nematocera</taxon>
        <taxon>Culicoidea</taxon>
        <taxon>Culicidae</taxon>
        <taxon>Anophelinae</taxon>
        <taxon>Anopheles</taxon>
    </lineage>
</organism>
<dbReference type="EMBL" id="GGFL01007640">
    <property type="protein sequence ID" value="MBW71818.1"/>
    <property type="molecule type" value="Transcribed_RNA"/>
</dbReference>